<proteinExistence type="predicted"/>
<gene>
    <name evidence="6" type="ORF">JCM21714_3657</name>
</gene>
<dbReference type="PANTHER" id="PTHR40088">
    <property type="entry name" value="PECTATE LYASE (EUROFUNG)"/>
    <property type="match status" value="1"/>
</dbReference>
<comment type="caution">
    <text evidence="6">The sequence shown here is derived from an EMBL/GenBank/DDBJ whole genome shotgun (WGS) entry which is preliminary data.</text>
</comment>
<feature type="domain" description="Glycoside hydrolase 120 insertion" evidence="5">
    <location>
        <begin position="99"/>
        <end position="218"/>
    </location>
</feature>
<dbReference type="Gene3D" id="2.160.20.10">
    <property type="entry name" value="Single-stranded right-handed beta-helix, Pectin lyase-like"/>
    <property type="match status" value="1"/>
</dbReference>
<dbReference type="Pfam" id="PF13229">
    <property type="entry name" value="Beta_helix"/>
    <property type="match status" value="1"/>
</dbReference>
<evidence type="ECO:0000259" key="4">
    <source>
        <dbReference type="Pfam" id="PF13229"/>
    </source>
</evidence>
<accession>W4VMY9</accession>
<dbReference type="GO" id="GO:0016837">
    <property type="term" value="F:carbon-oxygen lyase activity, acting on polysaccharides"/>
    <property type="evidence" value="ECO:0007669"/>
    <property type="project" value="TreeGrafter"/>
</dbReference>
<dbReference type="PANTHER" id="PTHR40088:SF2">
    <property type="entry name" value="SECRETED SUGAR HYDROLASE"/>
    <property type="match status" value="1"/>
</dbReference>
<keyword evidence="7" id="KW-1185">Reference proteome</keyword>
<sequence length="658" mass="75043">MVSSFYNEDRFYYQGGDRMAIEYHVAKNGSELGKGTKQDPFHSINQAAAVAVAGDTVTIHEGEYREWVKPKYPGLSNKRRITYQAADGEQVVIKGSEQIREWEHVDGDIWKVVLANSFFGDYNPYNEIVFGDWLFDLETRHLGDVYLNGMSFYEVNSYDELKNPSVRTEVLDHWTKKIVPVHNQEQTKYVWYTETDHKNTTIFANFQGADPNQELVEINVRKACFYPEVTGIDYITVRGFEMAHAATPWTPPTADQPGLIGANWSKGWIIEDNIIHDSKCSAISIGKEASTGNNYRSVRKDKPGYQYQLESVFTAKKAGWSKEKIGSHIIRNNTIYDCGQNGIVGHLGCVFSEIYNNHIYNIALKREFFGHEIAGIKLHAAIDVQIHNNRIHDCSLGLWSDWQTQGTRVSQNLFYHNNRDMFMEVSHGPYMIDNNILASEYSFDNFAQGVAYINNIICGKMVHRKILNRSTPYHLPHSTDVAGYSLIYGGDDRFYNNIFVGAHDLEDVGTAHYNGYTASLDEYMEEVNQEAGDVDRFEKVEQPVYINNNAYFNGAKAYDREENNIIDQHFDPGFEIVEDGDQVFLSFELPEELEKFQGEVQSTATLNRVRIVDAEFENPDGSDIVIDNDYSGNQRSLKSPLGAFTNIQKGKNKIKVWS</sequence>
<dbReference type="GO" id="GO:0005576">
    <property type="term" value="C:extracellular region"/>
    <property type="evidence" value="ECO:0007669"/>
    <property type="project" value="UniProtKB-SubCell"/>
</dbReference>
<dbReference type="Gene3D" id="2.60.40.1180">
    <property type="entry name" value="Golgi alpha-mannosidase II"/>
    <property type="match status" value="1"/>
</dbReference>
<dbReference type="InterPro" id="IPR049169">
    <property type="entry name" value="Glyco_hydro_120_ins"/>
</dbReference>
<evidence type="ECO:0000313" key="6">
    <source>
        <dbReference type="EMBL" id="GAE94496.1"/>
    </source>
</evidence>
<evidence type="ECO:0000313" key="7">
    <source>
        <dbReference type="Proteomes" id="UP000019102"/>
    </source>
</evidence>
<evidence type="ECO:0000259" key="5">
    <source>
        <dbReference type="Pfam" id="PF21258"/>
    </source>
</evidence>
<evidence type="ECO:0008006" key="8">
    <source>
        <dbReference type="Google" id="ProtNLM"/>
    </source>
</evidence>
<dbReference type="SUPFAM" id="SSF51126">
    <property type="entry name" value="Pectin lyase-like"/>
    <property type="match status" value="1"/>
</dbReference>
<organism evidence="6 7">
    <name type="scientific">Gracilibacillus boraciitolerans JCM 21714</name>
    <dbReference type="NCBI Taxonomy" id="1298598"/>
    <lineage>
        <taxon>Bacteria</taxon>
        <taxon>Bacillati</taxon>
        <taxon>Bacillota</taxon>
        <taxon>Bacilli</taxon>
        <taxon>Bacillales</taxon>
        <taxon>Bacillaceae</taxon>
        <taxon>Gracilibacillus</taxon>
    </lineage>
</organism>
<evidence type="ECO:0000256" key="2">
    <source>
        <dbReference type="ARBA" id="ARBA00022525"/>
    </source>
</evidence>
<dbReference type="InterPro" id="IPR013780">
    <property type="entry name" value="Glyco_hydro_b"/>
</dbReference>
<dbReference type="EMBL" id="BAVS01000025">
    <property type="protein sequence ID" value="GAE94496.1"/>
    <property type="molecule type" value="Genomic_DNA"/>
</dbReference>
<dbReference type="Pfam" id="PF21258">
    <property type="entry name" value="Glyco_hydro_120_ins"/>
    <property type="match status" value="1"/>
</dbReference>
<dbReference type="InterPro" id="IPR052052">
    <property type="entry name" value="Polysaccharide_Lyase_9"/>
</dbReference>
<reference evidence="6 7" key="1">
    <citation type="journal article" date="2014" name="Genome Announc.">
        <title>Draft Genome Sequence of the Boron-Tolerant and Moderately Halotolerant Bacterium Gracilibacillus boraciitolerans JCM 21714T.</title>
        <authorList>
            <person name="Ahmed I."/>
            <person name="Oshima K."/>
            <person name="Suda W."/>
            <person name="Kitamura K."/>
            <person name="Iida T."/>
            <person name="Ohmori Y."/>
            <person name="Fujiwara T."/>
            <person name="Hattori M."/>
            <person name="Ohkuma M."/>
        </authorList>
    </citation>
    <scope>NUCLEOTIDE SEQUENCE [LARGE SCALE GENOMIC DNA]</scope>
    <source>
        <strain evidence="6 7">JCM 21714</strain>
    </source>
</reference>
<dbReference type="AlphaFoldDB" id="W4VMY9"/>
<dbReference type="STRING" id="1298598.JCM21714_3657"/>
<evidence type="ECO:0000256" key="3">
    <source>
        <dbReference type="ARBA" id="ARBA00022729"/>
    </source>
</evidence>
<protein>
    <recommendedName>
        <fullName evidence="8">Right handed beta helix domain-containing protein</fullName>
    </recommendedName>
</protein>
<keyword evidence="2" id="KW-0964">Secreted</keyword>
<dbReference type="eggNOG" id="COG1653">
    <property type="taxonomic scope" value="Bacteria"/>
</dbReference>
<comment type="subcellular location">
    <subcellularLocation>
        <location evidence="1">Secreted</location>
    </subcellularLocation>
</comment>
<evidence type="ECO:0000256" key="1">
    <source>
        <dbReference type="ARBA" id="ARBA00004613"/>
    </source>
</evidence>
<feature type="domain" description="Right handed beta helix" evidence="4">
    <location>
        <begin position="266"/>
        <end position="435"/>
    </location>
</feature>
<keyword evidence="3" id="KW-0732">Signal</keyword>
<dbReference type="InterPro" id="IPR012334">
    <property type="entry name" value="Pectin_lyas_fold"/>
</dbReference>
<dbReference type="InterPro" id="IPR011050">
    <property type="entry name" value="Pectin_lyase_fold/virulence"/>
</dbReference>
<name>W4VMY9_9BACI</name>
<dbReference type="Proteomes" id="UP000019102">
    <property type="component" value="Unassembled WGS sequence"/>
</dbReference>
<dbReference type="InterPro" id="IPR039448">
    <property type="entry name" value="Beta_helix"/>
</dbReference>